<accession>A0ABW1TGB1</accession>
<dbReference type="Gene3D" id="2.60.120.260">
    <property type="entry name" value="Galactose-binding domain-like"/>
    <property type="match status" value="1"/>
</dbReference>
<dbReference type="InterPro" id="IPR040605">
    <property type="entry name" value="Glyco_hydro2_dom5"/>
</dbReference>
<dbReference type="InterPro" id="IPR036156">
    <property type="entry name" value="Beta-gal/glucu_dom_sf"/>
</dbReference>
<dbReference type="Pfam" id="PF00703">
    <property type="entry name" value="Glyco_hydro_2"/>
    <property type="match status" value="1"/>
</dbReference>
<dbReference type="InterPro" id="IPR006104">
    <property type="entry name" value="Glyco_hydro_2_N"/>
</dbReference>
<dbReference type="Pfam" id="PF16355">
    <property type="entry name" value="DUF4982"/>
    <property type="match status" value="1"/>
</dbReference>
<name>A0ABW1TGB1_9LACO</name>
<dbReference type="PANTHER" id="PTHR42732">
    <property type="entry name" value="BETA-GALACTOSIDASE"/>
    <property type="match status" value="1"/>
</dbReference>
<reference evidence="10" key="1">
    <citation type="journal article" date="2019" name="Int. J. Syst. Evol. Microbiol.">
        <title>The Global Catalogue of Microorganisms (GCM) 10K type strain sequencing project: providing services to taxonomists for standard genome sequencing and annotation.</title>
        <authorList>
            <consortium name="The Broad Institute Genomics Platform"/>
            <consortium name="The Broad Institute Genome Sequencing Center for Infectious Disease"/>
            <person name="Wu L."/>
            <person name="Ma J."/>
        </authorList>
    </citation>
    <scope>NUCLEOTIDE SEQUENCE [LARGE SCALE GENOMIC DNA]</scope>
    <source>
        <strain evidence="10">CCM 8908</strain>
    </source>
</reference>
<keyword evidence="3" id="KW-0326">Glycosidase</keyword>
<comment type="similarity">
    <text evidence="1">Belongs to the glycosyl hydrolase 2 family.</text>
</comment>
<dbReference type="PANTHER" id="PTHR42732:SF1">
    <property type="entry name" value="BETA-MANNOSIDASE"/>
    <property type="match status" value="1"/>
</dbReference>
<protein>
    <submittedName>
        <fullName evidence="9">Glycoside hydrolase family 2 TIM barrel-domain containing protein</fullName>
    </submittedName>
</protein>
<dbReference type="Gene3D" id="3.20.20.80">
    <property type="entry name" value="Glycosidases"/>
    <property type="match status" value="1"/>
</dbReference>
<dbReference type="InterPro" id="IPR008979">
    <property type="entry name" value="Galactose-bd-like_sf"/>
</dbReference>
<dbReference type="Pfam" id="PF02837">
    <property type="entry name" value="Glyco_hydro_2_N"/>
    <property type="match status" value="1"/>
</dbReference>
<gene>
    <name evidence="9" type="ORF">ACFP1C_06855</name>
</gene>
<dbReference type="Gene3D" id="2.60.40.10">
    <property type="entry name" value="Immunoglobulins"/>
    <property type="match status" value="3"/>
</dbReference>
<dbReference type="InterPro" id="IPR032311">
    <property type="entry name" value="DUF4982"/>
</dbReference>
<dbReference type="InterPro" id="IPR006103">
    <property type="entry name" value="Glyco_hydro_2_cat"/>
</dbReference>
<dbReference type="RefSeq" id="WP_125686806.1">
    <property type="nucleotide sequence ID" value="NZ_JBHSSI010000036.1"/>
</dbReference>
<feature type="domain" description="Glycosyl hydrolases family 2 sugar binding" evidence="6">
    <location>
        <begin position="58"/>
        <end position="149"/>
    </location>
</feature>
<feature type="domain" description="DUF4982" evidence="7">
    <location>
        <begin position="629"/>
        <end position="683"/>
    </location>
</feature>
<evidence type="ECO:0000259" key="6">
    <source>
        <dbReference type="Pfam" id="PF02837"/>
    </source>
</evidence>
<dbReference type="InterPro" id="IPR006102">
    <property type="entry name" value="Ig-like_GH2"/>
</dbReference>
<keyword evidence="10" id="KW-1185">Reference proteome</keyword>
<dbReference type="Pfam" id="PF18565">
    <property type="entry name" value="Glyco_hydro2_C5"/>
    <property type="match status" value="1"/>
</dbReference>
<dbReference type="InterPro" id="IPR051913">
    <property type="entry name" value="GH2_Domain-Containing"/>
</dbReference>
<dbReference type="GO" id="GO:0016787">
    <property type="term" value="F:hydrolase activity"/>
    <property type="evidence" value="ECO:0007669"/>
    <property type="project" value="UniProtKB-KW"/>
</dbReference>
<feature type="domain" description="Glycoside hydrolase family 2 catalytic" evidence="5">
    <location>
        <begin position="273"/>
        <end position="436"/>
    </location>
</feature>
<evidence type="ECO:0000256" key="2">
    <source>
        <dbReference type="ARBA" id="ARBA00022801"/>
    </source>
</evidence>
<evidence type="ECO:0000313" key="10">
    <source>
        <dbReference type="Proteomes" id="UP001596283"/>
    </source>
</evidence>
<comment type="caution">
    <text evidence="9">The sequence shown here is derived from an EMBL/GenBank/DDBJ whole genome shotgun (WGS) entry which is preliminary data.</text>
</comment>
<evidence type="ECO:0000256" key="3">
    <source>
        <dbReference type="ARBA" id="ARBA00023295"/>
    </source>
</evidence>
<dbReference type="SUPFAM" id="SSF51445">
    <property type="entry name" value="(Trans)glycosidases"/>
    <property type="match status" value="1"/>
</dbReference>
<dbReference type="InterPro" id="IPR013783">
    <property type="entry name" value="Ig-like_fold"/>
</dbReference>
<evidence type="ECO:0000259" key="7">
    <source>
        <dbReference type="Pfam" id="PF16355"/>
    </source>
</evidence>
<dbReference type="EMBL" id="JBHSSI010000036">
    <property type="protein sequence ID" value="MFC6260669.1"/>
    <property type="molecule type" value="Genomic_DNA"/>
</dbReference>
<dbReference type="Pfam" id="PF02836">
    <property type="entry name" value="Glyco_hydro_2_C"/>
    <property type="match status" value="1"/>
</dbReference>
<evidence type="ECO:0000259" key="4">
    <source>
        <dbReference type="Pfam" id="PF00703"/>
    </source>
</evidence>
<evidence type="ECO:0000256" key="1">
    <source>
        <dbReference type="ARBA" id="ARBA00007401"/>
    </source>
</evidence>
<evidence type="ECO:0000259" key="5">
    <source>
        <dbReference type="Pfam" id="PF02836"/>
    </source>
</evidence>
<evidence type="ECO:0000313" key="9">
    <source>
        <dbReference type="EMBL" id="MFC6260669.1"/>
    </source>
</evidence>
<dbReference type="SUPFAM" id="SSF49303">
    <property type="entry name" value="beta-Galactosidase/glucuronidase domain"/>
    <property type="match status" value="1"/>
</dbReference>
<proteinExistence type="inferred from homology"/>
<sequence length="804" mass="90035">MIAKSFNFDWQIVANEQPGIMESSGKNGPKVTLPYDALIGENRIAESPAKDKKGYFPNKQVTLVKKFKVPDSWQELCATLMFEGIYANSKVYINNQYAGGEAAGYTSFSVNLDHFLKYGEENELKVVARAMNDSRWYSGAGIYRDVRLFLGKPVHIPLNKYRITTVSADDEEATVRFDMSVKNVEHMTHKLSVETHLFDGEGNQVVQVSSPLTIFGGNEEKLRQRLMVDSPELWSPNSPKLYQLICYLKENGEVIDQVETPVGIRMLEISHSKGLQINHRTVKLRGACIHHDNGLIGAADIGGAEERRIIKLKSAGFNAIRCAHNQASQALLSACDRHGLLVMDELSDMWDEPKNSDDGATNFSMNWKRMTQSLVESAYNHPSVIIYSIGNEITTLNNPHGAKRARQIGNYLRMLDDTRYLTNATNLLITLNDYLASQAKENDGKSMDINELMTNMDKVVSEVVSSEVTSVSTEEAFDAVDIAGYNYATSRYELDENRFPQRIICGTETYPRQIDDNWALMQKHPYLIGDFTWTGWDYLGEAGLGQLRYEGDQVGAFYGEYPWKAAYCGDFDLLGNRRPVSYYREIVFGLRQKPYIAVRFPWIKKKISTQMWGFIDGISSWTWHGYEDQTITVEVYATGEEVSLSLNDKLLDRQPVKQHRAIFEVPYAVGNLTATSYRQGEVTGETTLTTADEQVQVQAQAERQAIVANDSDLAYVNLELVDRNKVVNGQANCEVKVTVDGPGELVGLGNADPKGEENFTDSTCTFFNGRALAIVRPTGAGEIIVTVHAKGQESQIIQIKSAEA</sequence>
<dbReference type="Proteomes" id="UP001596283">
    <property type="component" value="Unassembled WGS sequence"/>
</dbReference>
<feature type="domain" description="Glycoside hydrolase family 2 immunoglobulin-like beta-sandwich" evidence="4">
    <location>
        <begin position="159"/>
        <end position="265"/>
    </location>
</feature>
<evidence type="ECO:0000259" key="8">
    <source>
        <dbReference type="Pfam" id="PF18565"/>
    </source>
</evidence>
<dbReference type="SUPFAM" id="SSF49785">
    <property type="entry name" value="Galactose-binding domain-like"/>
    <property type="match status" value="1"/>
</dbReference>
<feature type="domain" description="Glycoside hydrolase family 2" evidence="8">
    <location>
        <begin position="698"/>
        <end position="797"/>
    </location>
</feature>
<dbReference type="InterPro" id="IPR017853">
    <property type="entry name" value="GH"/>
</dbReference>
<keyword evidence="2 9" id="KW-0378">Hydrolase</keyword>
<organism evidence="9 10">
    <name type="scientific">Levilactobacillus fujinensis</name>
    <dbReference type="NCBI Taxonomy" id="2486024"/>
    <lineage>
        <taxon>Bacteria</taxon>
        <taxon>Bacillati</taxon>
        <taxon>Bacillota</taxon>
        <taxon>Bacilli</taxon>
        <taxon>Lactobacillales</taxon>
        <taxon>Lactobacillaceae</taxon>
        <taxon>Levilactobacillus</taxon>
    </lineage>
</organism>